<dbReference type="OrthoDB" id="3034217at2"/>
<dbReference type="GO" id="GO:0046872">
    <property type="term" value="F:metal ion binding"/>
    <property type="evidence" value="ECO:0007669"/>
    <property type="project" value="TreeGrafter"/>
</dbReference>
<feature type="domain" description="CYTH" evidence="1">
    <location>
        <begin position="6"/>
        <end position="209"/>
    </location>
</feature>
<dbReference type="STRING" id="1122190.GCA_000621105_00509"/>
<protein>
    <submittedName>
        <fullName evidence="2">Adenylate cyclase</fullName>
    </submittedName>
</protein>
<dbReference type="EMBL" id="JANJ01000005">
    <property type="protein sequence ID" value="EXI62077.1"/>
    <property type="molecule type" value="Genomic_DNA"/>
</dbReference>
<dbReference type="Proteomes" id="UP000054123">
    <property type="component" value="Unassembled WGS sequence"/>
</dbReference>
<evidence type="ECO:0000259" key="1">
    <source>
        <dbReference type="PROSITE" id="PS51707"/>
    </source>
</evidence>
<proteinExistence type="predicted"/>
<dbReference type="Gene3D" id="2.40.320.10">
    <property type="entry name" value="Hypothetical Protein Pfu-838710-001"/>
    <property type="match status" value="1"/>
</dbReference>
<evidence type="ECO:0000313" key="3">
    <source>
        <dbReference type="Proteomes" id="UP000054123"/>
    </source>
</evidence>
<accession>A0A011NBX0</accession>
<evidence type="ECO:0000313" key="2">
    <source>
        <dbReference type="EMBL" id="EXI62077.1"/>
    </source>
</evidence>
<dbReference type="CDD" id="cd07756">
    <property type="entry name" value="CYTH-like_Pase_CHAD"/>
    <property type="match status" value="1"/>
</dbReference>
<dbReference type="PROSITE" id="PS51707">
    <property type="entry name" value="CYTH"/>
    <property type="match status" value="1"/>
</dbReference>
<dbReference type="SMART" id="SM01118">
    <property type="entry name" value="CYTH"/>
    <property type="match status" value="1"/>
</dbReference>
<dbReference type="InterPro" id="IPR023577">
    <property type="entry name" value="CYTH_domain"/>
</dbReference>
<dbReference type="Pfam" id="PF01928">
    <property type="entry name" value="CYTH"/>
    <property type="match status" value="1"/>
</dbReference>
<gene>
    <name evidence="2" type="ORF">AK33_08195</name>
</gene>
<dbReference type="InterPro" id="IPR033469">
    <property type="entry name" value="CYTH-like_dom_sf"/>
</dbReference>
<dbReference type="SUPFAM" id="SSF55154">
    <property type="entry name" value="CYTH-like phosphatases"/>
    <property type="match status" value="1"/>
</dbReference>
<dbReference type="PATRIC" id="fig|1450449.3.peg.1625"/>
<dbReference type="PANTHER" id="PTHR39569">
    <property type="entry name" value="INORGANIC TRIPHOSPHATASE"/>
    <property type="match status" value="1"/>
</dbReference>
<reference evidence="2 3" key="1">
    <citation type="journal article" date="2014" name="Genome Announc.">
        <title>Genome Sequence of a Presumptive Mannheimia haemolytica Strain with an A1/A6-Cross-Reactive Serotype from a White-Tailed Deer (Odocoileus virginianus).</title>
        <authorList>
            <person name="Lawrence P.K."/>
            <person name="Bey R.F."/>
            <person name="Wiener B."/>
            <person name="Kittichotirat W."/>
            <person name="Bumgarner R.E."/>
        </authorList>
    </citation>
    <scope>NUCLEOTIDE SEQUENCE [LARGE SCALE GENOMIC DNA]</scope>
    <source>
        <strain evidence="2 3">PKL10</strain>
    </source>
</reference>
<dbReference type="AlphaFoldDB" id="A0A011NBX0"/>
<dbReference type="PANTHER" id="PTHR39569:SF1">
    <property type="entry name" value="INORGANIC TRIPHOSPHATASE"/>
    <property type="match status" value="1"/>
</dbReference>
<dbReference type="GO" id="GO:0050355">
    <property type="term" value="F:inorganic triphosphate phosphatase activity"/>
    <property type="evidence" value="ECO:0007669"/>
    <property type="project" value="InterPro"/>
</dbReference>
<organism evidence="2 3">
    <name type="scientific">Mannheimia granulomatis</name>
    <dbReference type="NCBI Taxonomy" id="85402"/>
    <lineage>
        <taxon>Bacteria</taxon>
        <taxon>Pseudomonadati</taxon>
        <taxon>Pseudomonadota</taxon>
        <taxon>Gammaproteobacteria</taxon>
        <taxon>Pasteurellales</taxon>
        <taxon>Pasteurellaceae</taxon>
        <taxon>Mannheimia</taxon>
    </lineage>
</organism>
<comment type="caution">
    <text evidence="2">The sequence shown here is derived from an EMBL/GenBank/DDBJ whole genome shotgun (WGS) entry which is preliminary data.</text>
</comment>
<name>A0A011NBX0_9PAST</name>
<keyword evidence="3" id="KW-1185">Reference proteome</keyword>
<dbReference type="InterPro" id="IPR039013">
    <property type="entry name" value="YgiF"/>
</dbReference>
<dbReference type="RefSeq" id="WP_042803366.1">
    <property type="nucleotide sequence ID" value="NZ_AVSP01000004.1"/>
</dbReference>
<sequence length="283" mass="32419">MKNQNQAEIELKIMLEQQNVPLIENWLKTVTDFPCLSHRTDLLGNTYYDTPKLFFASQKMGLRVRTQNREFEITLKTKGNIVGGLHIRPEYNLPLPNNQPDFLALVEKFDLPFEHADEIAQNLQAIFSTDFTRQTWLFQVGASQIEVALDQGLIKNQSAQEPICELEFEIKQGELADLFALVEAIPKADGMWLSNLSKAQRGYLSGQAVKFEQEIAKALQGENSKKLEQLLADFIRIADEKANILERFNQCTHQNLISWKHAREWVKSKNYLISGLADLKTII</sequence>